<protein>
    <recommendedName>
        <fullName evidence="9 10">Transcription termination factor Rho</fullName>
        <ecNumber evidence="9 10">3.6.4.-</ecNumber>
    </recommendedName>
    <alternativeName>
        <fullName evidence="9">ATP-dependent helicase Rho</fullName>
    </alternativeName>
</protein>
<dbReference type="InterPro" id="IPR041703">
    <property type="entry name" value="Rho_factor_ATP-bd"/>
</dbReference>
<dbReference type="Proteomes" id="UP000595362">
    <property type="component" value="Chromosome"/>
</dbReference>
<dbReference type="EMBL" id="CP066681">
    <property type="protein sequence ID" value="QQG36402.1"/>
    <property type="molecule type" value="Genomic_DNA"/>
</dbReference>
<sequence length="427" mass="47849">MNLQDLKTKSPADLLAFGEELGIENCSAMRKQDMMFAILKQLAEQNVPISGTGVLEVLQDGFGFLRSPEENYLPGPDDIYVSPSQVRRFGLRTGDIVDGEIRAPKDNERYFALLKVGSINGEAPEKLRHRINFDNLTPLYPERKIKLELEDPTKKNMTQRVIELVSPLGFGQRALIVAPPRVGKTIMLQDVAHSIIQNHPESYLIILLIDERPEEVTDMVRNVLDRNRDKGVQGEVISSTFDEPATRHVAVAEMVMEKAKRLVEHKRDVVVLLDSITRLARAYNTVVPSSGKVLTGGVDANALQRPKRFFGAARNTEEGGSLTIIATALIETGSRMDEVIFEEFKGTGNSEIVLERKIADKRVFPAIDIQKSGTRKEELLVSKDALNKMYMLRRVLAPMGTVDAVEFLIDKLKDTKSNDDFFTKMNQ</sequence>
<dbReference type="CDD" id="cd04459">
    <property type="entry name" value="Rho_CSD"/>
    <property type="match status" value="1"/>
</dbReference>
<keyword evidence="8 9" id="KW-0804">Transcription</keyword>
<evidence type="ECO:0000256" key="8">
    <source>
        <dbReference type="ARBA" id="ARBA00023163"/>
    </source>
</evidence>
<dbReference type="Pfam" id="PF00006">
    <property type="entry name" value="ATP-synt_ab"/>
    <property type="match status" value="1"/>
</dbReference>
<dbReference type="HAMAP" id="MF_01884">
    <property type="entry name" value="Rho"/>
    <property type="match status" value="1"/>
</dbReference>
<dbReference type="EC" id="3.6.4.-" evidence="9 10"/>
<evidence type="ECO:0000313" key="13">
    <source>
        <dbReference type="EMBL" id="QQG36402.1"/>
    </source>
</evidence>
<dbReference type="SMART" id="SM00357">
    <property type="entry name" value="CSP"/>
    <property type="match status" value="1"/>
</dbReference>
<dbReference type="NCBIfam" id="TIGR00767">
    <property type="entry name" value="rho"/>
    <property type="match status" value="1"/>
</dbReference>
<evidence type="ECO:0000259" key="12">
    <source>
        <dbReference type="PROSITE" id="PS51856"/>
    </source>
</evidence>
<dbReference type="NCBIfam" id="NF006886">
    <property type="entry name" value="PRK09376.1"/>
    <property type="match status" value="1"/>
</dbReference>
<dbReference type="PROSITE" id="PS51856">
    <property type="entry name" value="RHO_RNA_BD"/>
    <property type="match status" value="1"/>
</dbReference>
<dbReference type="GO" id="GO:0003723">
    <property type="term" value="F:RNA binding"/>
    <property type="evidence" value="ECO:0007669"/>
    <property type="project" value="UniProtKB-UniRule"/>
</dbReference>
<evidence type="ECO:0000256" key="5">
    <source>
        <dbReference type="ARBA" id="ARBA00022840"/>
    </source>
</evidence>
<evidence type="ECO:0000256" key="11">
    <source>
        <dbReference type="PROSITE-ProRule" id="PRU01203"/>
    </source>
</evidence>
<keyword evidence="4 9" id="KW-0347">Helicase</keyword>
<dbReference type="SUPFAM" id="SSF52540">
    <property type="entry name" value="P-loop containing nucleoside triphosphate hydrolases"/>
    <property type="match status" value="1"/>
</dbReference>
<dbReference type="PANTHER" id="PTHR46425">
    <property type="entry name" value="TRANSCRIPTION TERMINATION FACTOR RHO"/>
    <property type="match status" value="1"/>
</dbReference>
<evidence type="ECO:0000256" key="3">
    <source>
        <dbReference type="ARBA" id="ARBA00022801"/>
    </source>
</evidence>
<dbReference type="Pfam" id="PF07498">
    <property type="entry name" value="Rho_N"/>
    <property type="match status" value="1"/>
</dbReference>
<dbReference type="Pfam" id="PF07497">
    <property type="entry name" value="Rho_RNA_bind"/>
    <property type="match status" value="1"/>
</dbReference>
<dbReference type="SUPFAM" id="SSF68912">
    <property type="entry name" value="Rho N-terminal domain-like"/>
    <property type="match status" value="1"/>
</dbReference>
<dbReference type="InterPro" id="IPR004665">
    <property type="entry name" value="Term_rho"/>
</dbReference>
<evidence type="ECO:0000256" key="10">
    <source>
        <dbReference type="NCBIfam" id="TIGR00767"/>
    </source>
</evidence>
<keyword evidence="1 9" id="KW-0806">Transcription termination</keyword>
<dbReference type="InterPro" id="IPR003593">
    <property type="entry name" value="AAA+_ATPase"/>
</dbReference>
<evidence type="ECO:0000313" key="14">
    <source>
        <dbReference type="Proteomes" id="UP000595362"/>
    </source>
</evidence>
<evidence type="ECO:0000256" key="7">
    <source>
        <dbReference type="ARBA" id="ARBA00023015"/>
    </source>
</evidence>
<dbReference type="GO" id="GO:0016787">
    <property type="term" value="F:hydrolase activity"/>
    <property type="evidence" value="ECO:0007669"/>
    <property type="project" value="UniProtKB-KW"/>
</dbReference>
<feature type="binding site" evidence="9">
    <location>
        <position position="212"/>
    </location>
    <ligand>
        <name>ATP</name>
        <dbReference type="ChEBI" id="CHEBI:30616"/>
    </ligand>
</feature>
<dbReference type="Gene3D" id="1.10.720.10">
    <property type="match status" value="1"/>
</dbReference>
<dbReference type="GO" id="GO:0006353">
    <property type="term" value="P:DNA-templated transcription termination"/>
    <property type="evidence" value="ECO:0007669"/>
    <property type="project" value="UniProtKB-UniRule"/>
</dbReference>
<evidence type="ECO:0000256" key="6">
    <source>
        <dbReference type="ARBA" id="ARBA00022884"/>
    </source>
</evidence>
<dbReference type="FunFam" id="3.40.50.300:FF:000072">
    <property type="entry name" value="Transcription termination factor Rho"/>
    <property type="match status" value="1"/>
</dbReference>
<feature type="binding site" evidence="9">
    <location>
        <begin position="181"/>
        <end position="186"/>
    </location>
    <ligand>
        <name>ATP</name>
        <dbReference type="ChEBI" id="CHEBI:30616"/>
    </ligand>
</feature>
<organism evidence="13 14">
    <name type="scientific">Micavibrio aeruginosavorus</name>
    <dbReference type="NCBI Taxonomy" id="349221"/>
    <lineage>
        <taxon>Bacteria</taxon>
        <taxon>Pseudomonadati</taxon>
        <taxon>Bdellovibrionota</taxon>
        <taxon>Bdellovibrionia</taxon>
        <taxon>Bdellovibrionales</taxon>
        <taxon>Pseudobdellovibrionaceae</taxon>
        <taxon>Micavibrio</taxon>
    </lineage>
</organism>
<evidence type="ECO:0000256" key="1">
    <source>
        <dbReference type="ARBA" id="ARBA00022472"/>
    </source>
</evidence>
<dbReference type="GO" id="GO:0004386">
    <property type="term" value="F:helicase activity"/>
    <property type="evidence" value="ECO:0007669"/>
    <property type="project" value="UniProtKB-UniRule"/>
</dbReference>
<accession>A0A7T5R2Q9</accession>
<dbReference type="InterPro" id="IPR027417">
    <property type="entry name" value="P-loop_NTPase"/>
</dbReference>
<keyword evidence="3 9" id="KW-0378">Hydrolase</keyword>
<evidence type="ECO:0000256" key="4">
    <source>
        <dbReference type="ARBA" id="ARBA00022806"/>
    </source>
</evidence>
<dbReference type="GO" id="GO:0005524">
    <property type="term" value="F:ATP binding"/>
    <property type="evidence" value="ECO:0007669"/>
    <property type="project" value="UniProtKB-UniRule"/>
</dbReference>
<keyword evidence="2 9" id="KW-0547">Nucleotide-binding</keyword>
<dbReference type="InterPro" id="IPR012340">
    <property type="entry name" value="NA-bd_OB-fold"/>
</dbReference>
<dbReference type="SUPFAM" id="SSF50249">
    <property type="entry name" value="Nucleic acid-binding proteins"/>
    <property type="match status" value="1"/>
</dbReference>
<dbReference type="InterPro" id="IPR011129">
    <property type="entry name" value="CSD"/>
</dbReference>
<dbReference type="InterPro" id="IPR011112">
    <property type="entry name" value="Rho-like_N"/>
</dbReference>
<proteinExistence type="inferred from homology"/>
<dbReference type="CDD" id="cd01128">
    <property type="entry name" value="rho_factor_C"/>
    <property type="match status" value="1"/>
</dbReference>
<gene>
    <name evidence="9 13" type="primary">rho</name>
    <name evidence="13" type="ORF">HYS17_01005</name>
</gene>
<dbReference type="InterPro" id="IPR000194">
    <property type="entry name" value="ATPase_F1/V1/A1_a/bsu_nucl-bd"/>
</dbReference>
<dbReference type="AlphaFoldDB" id="A0A7T5R2Q9"/>
<comment type="similarity">
    <text evidence="9 11">Belongs to the Rho family.</text>
</comment>
<keyword evidence="5 9" id="KW-0067">ATP-binding</keyword>
<dbReference type="InterPro" id="IPR036269">
    <property type="entry name" value="Rho_N_sf"/>
</dbReference>
<dbReference type="Gene3D" id="3.40.50.300">
    <property type="entry name" value="P-loop containing nucleotide triphosphate hydrolases"/>
    <property type="match status" value="1"/>
</dbReference>
<dbReference type="SMART" id="SM00959">
    <property type="entry name" value="Rho_N"/>
    <property type="match status" value="1"/>
</dbReference>
<dbReference type="PANTHER" id="PTHR46425:SF1">
    <property type="entry name" value="TRANSCRIPTION TERMINATION FACTOR RHO"/>
    <property type="match status" value="1"/>
</dbReference>
<dbReference type="Gene3D" id="2.40.50.140">
    <property type="entry name" value="Nucleic acid-binding proteins"/>
    <property type="match status" value="1"/>
</dbReference>
<evidence type="ECO:0000256" key="2">
    <source>
        <dbReference type="ARBA" id="ARBA00022741"/>
    </source>
</evidence>
<keyword evidence="6 9" id="KW-0694">RNA-binding</keyword>
<dbReference type="InterPro" id="IPR011113">
    <property type="entry name" value="Rho_RNA-bd"/>
</dbReference>
<dbReference type="GO" id="GO:0008186">
    <property type="term" value="F:ATP-dependent activity, acting on RNA"/>
    <property type="evidence" value="ECO:0007669"/>
    <property type="project" value="UniProtKB-UniRule"/>
</dbReference>
<evidence type="ECO:0000256" key="9">
    <source>
        <dbReference type="HAMAP-Rule" id="MF_01884"/>
    </source>
</evidence>
<reference evidence="13 14" key="1">
    <citation type="submission" date="2020-07" db="EMBL/GenBank/DDBJ databases">
        <title>Huge and variable diversity of episymbiotic CPR bacteria and DPANN archaea in groundwater ecosystems.</title>
        <authorList>
            <person name="He C.Y."/>
            <person name="Keren R."/>
            <person name="Whittaker M."/>
            <person name="Farag I.F."/>
            <person name="Doudna J."/>
            <person name="Cate J.H.D."/>
            <person name="Banfield J.F."/>
        </authorList>
    </citation>
    <scope>NUCLEOTIDE SEQUENCE [LARGE SCALE GENOMIC DNA]</scope>
    <source>
        <strain evidence="13">NC_groundwater_70_Ag_B-0.1um_54_66</strain>
    </source>
</reference>
<feature type="binding site" evidence="9">
    <location>
        <begin position="169"/>
        <end position="174"/>
    </location>
    <ligand>
        <name>ATP</name>
        <dbReference type="ChEBI" id="CHEBI:30616"/>
    </ligand>
</feature>
<keyword evidence="7 9" id="KW-0805">Transcription regulation</keyword>
<dbReference type="GO" id="GO:0005829">
    <property type="term" value="C:cytosol"/>
    <property type="evidence" value="ECO:0007669"/>
    <property type="project" value="UniProtKB-ARBA"/>
</dbReference>
<comment type="function">
    <text evidence="9">Facilitates transcription termination by a mechanism that involves Rho binding to the nascent RNA, activation of Rho's RNA-dependent ATPase activity, and release of the mRNA from the DNA template.</text>
</comment>
<comment type="subunit">
    <text evidence="9">Homohexamer. The homohexamer assembles into an open ring structure.</text>
</comment>
<name>A0A7T5R2Q9_9BACT</name>
<feature type="domain" description="Rho RNA-BD" evidence="12">
    <location>
        <begin position="48"/>
        <end position="123"/>
    </location>
</feature>
<dbReference type="SMART" id="SM00382">
    <property type="entry name" value="AAA"/>
    <property type="match status" value="1"/>
</dbReference>
<comment type="caution">
    <text evidence="9">Lacks conserved residue(s) required for the propagation of feature annotation.</text>
</comment>